<evidence type="ECO:0000313" key="2">
    <source>
        <dbReference type="EMBL" id="QKV17939.1"/>
    </source>
</evidence>
<evidence type="ECO:0000259" key="1">
    <source>
        <dbReference type="Pfam" id="PF21834"/>
    </source>
</evidence>
<evidence type="ECO:0000313" key="3">
    <source>
        <dbReference type="Proteomes" id="UP000509367"/>
    </source>
</evidence>
<dbReference type="RefSeq" id="WP_175275836.1">
    <property type="nucleotide sequence ID" value="NZ_CP054836.1"/>
</dbReference>
<dbReference type="Pfam" id="PF21834">
    <property type="entry name" value="DUF6894"/>
    <property type="match status" value="1"/>
</dbReference>
<accession>A0A6N1VFM0</accession>
<reference evidence="2 3" key="1">
    <citation type="submission" date="2020-06" db="EMBL/GenBank/DDBJ databases">
        <title>Oricola thermophila sp. nov. isolated from a tidal sediments.</title>
        <authorList>
            <person name="Kwon K.K."/>
            <person name="Yang S.-H."/>
            <person name="Park M.-J."/>
        </authorList>
    </citation>
    <scope>NUCLEOTIDE SEQUENCE [LARGE SCALE GENOMIC DNA]</scope>
    <source>
        <strain evidence="2 3">MEBiC13590</strain>
    </source>
</reference>
<dbReference type="InterPro" id="IPR054189">
    <property type="entry name" value="DUF6894"/>
</dbReference>
<name>A0A6N1VFM0_9HYPH</name>
<sequence>MPRYFLEMENGDDRYVDDIGCVAADECEVLTALVEVIAEFRAAPDTSGAPSRLRVQIIDTSGQTVVSLTM</sequence>
<keyword evidence="3" id="KW-1185">Reference proteome</keyword>
<gene>
    <name evidence="2" type="ORF">HTY61_05430</name>
</gene>
<feature type="domain" description="DUF6894" evidence="1">
    <location>
        <begin position="3"/>
        <end position="69"/>
    </location>
</feature>
<organism evidence="2 3">
    <name type="scientific">Oricola thermophila</name>
    <dbReference type="NCBI Taxonomy" id="2742145"/>
    <lineage>
        <taxon>Bacteria</taxon>
        <taxon>Pseudomonadati</taxon>
        <taxon>Pseudomonadota</taxon>
        <taxon>Alphaproteobacteria</taxon>
        <taxon>Hyphomicrobiales</taxon>
        <taxon>Ahrensiaceae</taxon>
        <taxon>Oricola</taxon>
    </lineage>
</organism>
<proteinExistence type="predicted"/>
<dbReference type="EMBL" id="CP054836">
    <property type="protein sequence ID" value="QKV17939.1"/>
    <property type="molecule type" value="Genomic_DNA"/>
</dbReference>
<dbReference type="AlphaFoldDB" id="A0A6N1VFM0"/>
<dbReference type="KEGG" id="orm:HTY61_05430"/>
<dbReference type="Proteomes" id="UP000509367">
    <property type="component" value="Chromosome"/>
</dbReference>
<protein>
    <recommendedName>
        <fullName evidence="1">DUF6894 domain-containing protein</fullName>
    </recommendedName>
</protein>